<feature type="signal peptide" evidence="1">
    <location>
        <begin position="1"/>
        <end position="21"/>
    </location>
</feature>
<sequence length="213" mass="24040">MKTMSLLNIAVMCAMLCVCQASFYNVFGLGSQPRCPSAVKPCRLKVEMTSPMGDQTTESHSCSCPDSKPCLTDWTRRDHVITRELRTASRISMTLSMLFCDTIQPQRQCRADEVALQVSGLTLVPTEVNFVNCACSDGLPLVLHEQYHGSDHKLYMSYVCASFKDQCSRGWGYRRNCMEFDNESGRITYPCKCSSNRSCRPTSYNAPYRCLRD</sequence>
<accession>A0ABD0M174</accession>
<dbReference type="Proteomes" id="UP001519460">
    <property type="component" value="Unassembled WGS sequence"/>
</dbReference>
<evidence type="ECO:0000313" key="3">
    <source>
        <dbReference type="Proteomes" id="UP001519460"/>
    </source>
</evidence>
<comment type="caution">
    <text evidence="2">The sequence shown here is derived from an EMBL/GenBank/DDBJ whole genome shotgun (WGS) entry which is preliminary data.</text>
</comment>
<gene>
    <name evidence="2" type="ORF">BaRGS_00003651</name>
</gene>
<name>A0ABD0M174_9CAEN</name>
<evidence type="ECO:0000256" key="1">
    <source>
        <dbReference type="SAM" id="SignalP"/>
    </source>
</evidence>
<dbReference type="EMBL" id="JACVVK020000012">
    <property type="protein sequence ID" value="KAK7505081.1"/>
    <property type="molecule type" value="Genomic_DNA"/>
</dbReference>
<organism evidence="2 3">
    <name type="scientific">Batillaria attramentaria</name>
    <dbReference type="NCBI Taxonomy" id="370345"/>
    <lineage>
        <taxon>Eukaryota</taxon>
        <taxon>Metazoa</taxon>
        <taxon>Spiralia</taxon>
        <taxon>Lophotrochozoa</taxon>
        <taxon>Mollusca</taxon>
        <taxon>Gastropoda</taxon>
        <taxon>Caenogastropoda</taxon>
        <taxon>Sorbeoconcha</taxon>
        <taxon>Cerithioidea</taxon>
        <taxon>Batillariidae</taxon>
        <taxon>Batillaria</taxon>
    </lineage>
</organism>
<evidence type="ECO:0000313" key="2">
    <source>
        <dbReference type="EMBL" id="KAK7505081.1"/>
    </source>
</evidence>
<protein>
    <submittedName>
        <fullName evidence="2">Uncharacterized protein</fullName>
    </submittedName>
</protein>
<keyword evidence="3" id="KW-1185">Reference proteome</keyword>
<keyword evidence="1" id="KW-0732">Signal</keyword>
<proteinExistence type="predicted"/>
<dbReference type="AlphaFoldDB" id="A0ABD0M174"/>
<feature type="chain" id="PRO_5044872218" evidence="1">
    <location>
        <begin position="22"/>
        <end position="213"/>
    </location>
</feature>
<reference evidence="2 3" key="1">
    <citation type="journal article" date="2023" name="Sci. Data">
        <title>Genome assembly of the Korean intertidal mud-creeper Batillaria attramentaria.</title>
        <authorList>
            <person name="Patra A.K."/>
            <person name="Ho P.T."/>
            <person name="Jun S."/>
            <person name="Lee S.J."/>
            <person name="Kim Y."/>
            <person name="Won Y.J."/>
        </authorList>
    </citation>
    <scope>NUCLEOTIDE SEQUENCE [LARGE SCALE GENOMIC DNA]</scope>
    <source>
        <strain evidence="2">Wonlab-2016</strain>
    </source>
</reference>